<feature type="compositionally biased region" description="Low complexity" evidence="2">
    <location>
        <begin position="702"/>
        <end position="712"/>
    </location>
</feature>
<dbReference type="AlphaFoldDB" id="A0A1C2G179"/>
<dbReference type="Proteomes" id="UP000253250">
    <property type="component" value="Unassembled WGS sequence"/>
</dbReference>
<dbReference type="InterPro" id="IPR057840">
    <property type="entry name" value="FimV_N"/>
</dbReference>
<dbReference type="EMBL" id="PSYR01000002">
    <property type="protein sequence ID" value="RCN56074.1"/>
    <property type="molecule type" value="Genomic_DNA"/>
</dbReference>
<dbReference type="PROSITE" id="PS51782">
    <property type="entry name" value="LYSM"/>
    <property type="match status" value="1"/>
</dbReference>
<feature type="region of interest" description="Disordered" evidence="2">
    <location>
        <begin position="581"/>
        <end position="607"/>
    </location>
</feature>
<dbReference type="InterPro" id="IPR020012">
    <property type="entry name" value="LysM_FimV"/>
</dbReference>
<sequence length="845" mass="90257">MAKNRKHRSRMVPILWATALFYAPLAQALGLGSLTVTSNLGQPLRAEIPLLSLHRNERHSVHVAIASGADFAAAGLRKSRALRAIHCRVRRVGSGYEIMLQSRQPINEPFLHFLLHVRWSGGSLLHMYTALLNPTNGVTMLPQGGPMPQLRSIAAAAVSAPVRPQRSRRPATTVVRPGETLWAVATRTAPHGGTIPQALEAFLRTNPGAFFHRNVNDLRAGAVLKIPTAQEIRALSAHHATMWLASQDRAWRHYKMQLAQTPASATRASAGVAGTLTQARLVPAVQRPLHIEAARLTTVAGAGGGGKGGSTSFERRVQRLQKELQKTRRLMTLEDQELALLQRQAAARAAHAPVVATGAIAKAVPAAATQPVGHAMPDAAAIKPHAILPVHRITAPVRPLPPPSPAPSFLSTLLTSERTPILGALLVIVLGGGLLAIRRRRQSMAEFEESILSGGGLSSEGQMPDTAGLPKTPDVSFLSEFSQGNAGGALHADEVDPLAEADVYLAYGRDEQAEEILREAATKEPARLELKLKLLEIYLQRHDKKAFEIVAEEIYAASEGRGPAWQKVEELGRKLDPSNPLFKGNARISQPDAGVVTGDDEPASGAGLSDRIDFAAVARELAEVSAPRAAPAGLDDGEGSLDWSTGDEVLNTESLGSLRAEPAIADQKESESGLNDDGVLDFSLDLGRPSELVEDTEGRLPDASSAEDAQAESVDFQWDHSLEPAAKTDGGADEFAIRFDEDETQDLTARDLDLGNSAPDQRARETLFAGEPPFEAVSGGAEEGELVLEADIHTDGQAIDTKLDLARVYIDMGDKDGARGILEEVCAEGNPAQRALAEQLMGSFA</sequence>
<evidence type="ECO:0000256" key="1">
    <source>
        <dbReference type="SAM" id="Coils"/>
    </source>
</evidence>
<organism evidence="3 4">
    <name type="scientific">Acidiferrobacter thiooxydans</name>
    <dbReference type="NCBI Taxonomy" id="163359"/>
    <lineage>
        <taxon>Bacteria</taxon>
        <taxon>Pseudomonadati</taxon>
        <taxon>Pseudomonadota</taxon>
        <taxon>Gammaproteobacteria</taxon>
        <taxon>Acidiferrobacterales</taxon>
        <taxon>Acidiferrobacteraceae</taxon>
        <taxon>Acidiferrobacter</taxon>
    </lineage>
</organism>
<dbReference type="Gene3D" id="3.10.350.10">
    <property type="entry name" value="LysM domain"/>
    <property type="match status" value="1"/>
</dbReference>
<dbReference type="InterPro" id="IPR038440">
    <property type="entry name" value="FimV_C_sf"/>
</dbReference>
<reference evidence="3 4" key="1">
    <citation type="submission" date="2018-02" db="EMBL/GenBank/DDBJ databases">
        <title>Insights into the biology of acidophilic members of the Acidiferrobacteraceae family derived from comparative genomic analyses.</title>
        <authorList>
            <person name="Issotta F."/>
            <person name="Thyssen C."/>
            <person name="Mena C."/>
            <person name="Moya A."/>
            <person name="Bellenberg S."/>
            <person name="Sproer C."/>
            <person name="Covarrubias P.C."/>
            <person name="Sand W."/>
            <person name="Quatrini R."/>
            <person name="Vera M."/>
        </authorList>
    </citation>
    <scope>NUCLEOTIDE SEQUENCE [LARGE SCALE GENOMIC DNA]</scope>
    <source>
        <strain evidence="4">m-1</strain>
    </source>
</reference>
<evidence type="ECO:0000313" key="3">
    <source>
        <dbReference type="EMBL" id="RCN56074.1"/>
    </source>
</evidence>
<dbReference type="InterPro" id="IPR020011">
    <property type="entry name" value="FimV_C"/>
</dbReference>
<dbReference type="RefSeq" id="WP_083995867.1">
    <property type="nucleotide sequence ID" value="NZ_CP080624.1"/>
</dbReference>
<dbReference type="NCBIfam" id="TIGR03504">
    <property type="entry name" value="FimV_Cterm"/>
    <property type="match status" value="1"/>
</dbReference>
<dbReference type="NCBIfam" id="TIGR03505">
    <property type="entry name" value="FimV_core"/>
    <property type="match status" value="1"/>
</dbReference>
<keyword evidence="4" id="KW-1185">Reference proteome</keyword>
<dbReference type="InterPro" id="IPR018392">
    <property type="entry name" value="LysM"/>
</dbReference>
<feature type="region of interest" description="Disordered" evidence="2">
    <location>
        <begin position="693"/>
        <end position="712"/>
    </location>
</feature>
<dbReference type="Pfam" id="PF25800">
    <property type="entry name" value="FimV_N"/>
    <property type="match status" value="1"/>
</dbReference>
<dbReference type="InterPro" id="IPR036779">
    <property type="entry name" value="LysM_dom_sf"/>
</dbReference>
<evidence type="ECO:0000256" key="2">
    <source>
        <dbReference type="SAM" id="MobiDB-lite"/>
    </source>
</evidence>
<comment type="caution">
    <text evidence="3">The sequence shown here is derived from an EMBL/GenBank/DDBJ whole genome shotgun (WGS) entry which is preliminary data.</text>
</comment>
<name>A0A1C2G179_9GAMM</name>
<accession>A0A1C2G179</accession>
<dbReference type="OrthoDB" id="5298707at2"/>
<feature type="coiled-coil region" evidence="1">
    <location>
        <begin position="310"/>
        <end position="337"/>
    </location>
</feature>
<dbReference type="Gene3D" id="1.20.58.2200">
    <property type="match status" value="1"/>
</dbReference>
<protein>
    <submittedName>
        <fullName evidence="3">Uncharacterized protein</fullName>
    </submittedName>
</protein>
<gene>
    <name evidence="3" type="ORF">C4900_09355</name>
</gene>
<proteinExistence type="predicted"/>
<keyword evidence="1" id="KW-0175">Coiled coil</keyword>
<dbReference type="STRING" id="163359.A9R16_12470"/>
<dbReference type="SMART" id="SM00257">
    <property type="entry name" value="LysM"/>
    <property type="match status" value="1"/>
</dbReference>
<evidence type="ECO:0000313" key="4">
    <source>
        <dbReference type="Proteomes" id="UP000253250"/>
    </source>
</evidence>
<feature type="region of interest" description="Disordered" evidence="2">
    <location>
        <begin position="625"/>
        <end position="646"/>
    </location>
</feature>